<dbReference type="GO" id="GO:0008428">
    <property type="term" value="F:ribonuclease inhibitor activity"/>
    <property type="evidence" value="ECO:0007669"/>
    <property type="project" value="InterPro"/>
</dbReference>
<gene>
    <name evidence="10" type="ORF">D9Q98_001196</name>
</gene>
<proteinExistence type="inferred from homology"/>
<evidence type="ECO:0000256" key="9">
    <source>
        <dbReference type="RuleBase" id="RU004338"/>
    </source>
</evidence>
<dbReference type="NCBIfam" id="TIGR01935">
    <property type="entry name" value="NOT-MenG"/>
    <property type="match status" value="1"/>
</dbReference>
<dbReference type="Proteomes" id="UP001055712">
    <property type="component" value="Unassembled WGS sequence"/>
</dbReference>
<dbReference type="PANTHER" id="PTHR33254">
    <property type="entry name" value="4-HYDROXY-4-METHYL-2-OXOGLUTARATE ALDOLASE 3-RELATED"/>
    <property type="match status" value="1"/>
</dbReference>
<keyword evidence="11" id="KW-1185">Reference proteome</keyword>
<accession>A0A9D4U0N4</accession>
<reference evidence="10" key="2">
    <citation type="submission" date="2020-11" db="EMBL/GenBank/DDBJ databases">
        <authorList>
            <person name="Cecchin M."/>
            <person name="Marcolungo L."/>
            <person name="Rossato M."/>
            <person name="Girolomoni L."/>
            <person name="Cosentino E."/>
            <person name="Cuine S."/>
            <person name="Li-Beisson Y."/>
            <person name="Delledonne M."/>
            <person name="Ballottari M."/>
        </authorList>
    </citation>
    <scope>NUCLEOTIDE SEQUENCE</scope>
    <source>
        <strain evidence="10">211/11P</strain>
        <tissue evidence="10">Whole cell</tissue>
    </source>
</reference>
<evidence type="ECO:0000256" key="6">
    <source>
        <dbReference type="ARBA" id="ARBA00025046"/>
    </source>
</evidence>
<evidence type="ECO:0000256" key="8">
    <source>
        <dbReference type="PIRSR" id="PIRSR605493-1"/>
    </source>
</evidence>
<name>A0A9D4U0N4_CHLVU</name>
<dbReference type="AlphaFoldDB" id="A0A9D4U0N4"/>
<dbReference type="InterPro" id="IPR010203">
    <property type="entry name" value="RraA"/>
</dbReference>
<comment type="catalytic activity">
    <reaction evidence="7 9">
        <text>oxaloacetate + H(+) = pyruvate + CO2</text>
        <dbReference type="Rhea" id="RHEA:15641"/>
        <dbReference type="ChEBI" id="CHEBI:15361"/>
        <dbReference type="ChEBI" id="CHEBI:15378"/>
        <dbReference type="ChEBI" id="CHEBI:16452"/>
        <dbReference type="ChEBI" id="CHEBI:16526"/>
        <dbReference type="EC" id="4.1.1.112"/>
    </reaction>
</comment>
<dbReference type="EC" id="4.1.3.17" evidence="9"/>
<feature type="binding site" evidence="8">
    <location>
        <position position="127"/>
    </location>
    <ligand>
        <name>Mg(2+)</name>
        <dbReference type="ChEBI" id="CHEBI:18420"/>
    </ligand>
</feature>
<dbReference type="OrthoDB" id="1476984at2759"/>
<evidence type="ECO:0000256" key="7">
    <source>
        <dbReference type="ARBA" id="ARBA00047973"/>
    </source>
</evidence>
<evidence type="ECO:0000256" key="4">
    <source>
        <dbReference type="ARBA" id="ARBA00022723"/>
    </source>
</evidence>
<dbReference type="Gene3D" id="3.50.30.40">
    <property type="entry name" value="Ribonuclease E inhibitor RraA/RraA-like"/>
    <property type="match status" value="1"/>
</dbReference>
<feature type="binding site" evidence="8">
    <location>
        <position position="126"/>
    </location>
    <ligand>
        <name>substrate</name>
    </ligand>
</feature>
<dbReference type="NCBIfam" id="NF006875">
    <property type="entry name" value="PRK09372.1"/>
    <property type="match status" value="1"/>
</dbReference>
<keyword evidence="4 8" id="KW-0479">Metal-binding</keyword>
<comment type="subunit">
    <text evidence="3 9">Homotrimer.</text>
</comment>
<comment type="similarity">
    <text evidence="2 9">Belongs to the class II aldolase/RraA-like family.</text>
</comment>
<dbReference type="EC" id="4.1.1.112" evidence="9"/>
<dbReference type="GO" id="GO:0046872">
    <property type="term" value="F:metal ion binding"/>
    <property type="evidence" value="ECO:0007669"/>
    <property type="project" value="UniProtKB-KW"/>
</dbReference>
<sequence>MQRAGSGKQQMTRWPTGMDASRAGIADLSDLFATPIDDPGKVSSVKILQPGFKHYGGMRSFKGRVTTLVCEDCNPLVRKTLNEPGAGRVLVIQGHGSRRCALVGDRLTEHAYMQGWQGMVINGCVRDVKDIRNFLIGIMAVDAHPLKPGKKVIGERDVPVRIGGVTIRPGDWLYADEDGVLVSSEELIIPADAPRTSIPLTIPEDNEVAAEGDAADGKWQMGGDADADDCDVSPASVIGALRAPRVLSPVMSMADSAAAAIADVDRLQMSPFSSPIQPMSNKSDVRVRTVSFEDEQAQANGHAGLAAM</sequence>
<dbReference type="PANTHER" id="PTHR33254:SF4">
    <property type="entry name" value="4-HYDROXY-4-METHYL-2-OXOGLUTARATE ALDOLASE 3-RELATED"/>
    <property type="match status" value="1"/>
</dbReference>
<comment type="catalytic activity">
    <reaction evidence="1 9">
        <text>4-hydroxy-4-methyl-2-oxoglutarate = 2 pyruvate</text>
        <dbReference type="Rhea" id="RHEA:22748"/>
        <dbReference type="ChEBI" id="CHEBI:15361"/>
        <dbReference type="ChEBI" id="CHEBI:58276"/>
        <dbReference type="EC" id="4.1.3.17"/>
    </reaction>
</comment>
<dbReference type="InterPro" id="IPR036704">
    <property type="entry name" value="RraA/RraA-like_sf"/>
</dbReference>
<protein>
    <recommendedName>
        <fullName evidence="9">4-hydroxy-4-methyl-2-oxoglutarate aldolase</fullName>
        <shortName evidence="9">HMG aldolase</shortName>
        <ecNumber evidence="9">4.1.1.112</ecNumber>
        <ecNumber evidence="9">4.1.3.17</ecNumber>
    </recommendedName>
    <alternativeName>
        <fullName evidence="9">Oxaloacetate decarboxylase</fullName>
    </alternativeName>
</protein>
<dbReference type="CDD" id="cd16841">
    <property type="entry name" value="RraA_family"/>
    <property type="match status" value="1"/>
</dbReference>
<dbReference type="GO" id="GO:0051252">
    <property type="term" value="P:regulation of RNA metabolic process"/>
    <property type="evidence" value="ECO:0007669"/>
    <property type="project" value="InterPro"/>
</dbReference>
<evidence type="ECO:0000256" key="1">
    <source>
        <dbReference type="ARBA" id="ARBA00001342"/>
    </source>
</evidence>
<evidence type="ECO:0000313" key="11">
    <source>
        <dbReference type="Proteomes" id="UP001055712"/>
    </source>
</evidence>
<reference evidence="10" key="1">
    <citation type="journal article" date="2019" name="Plant J.">
        <title>Chlorella vulgaris genome assembly and annotation reveals the molecular basis for metabolic acclimation to high light conditions.</title>
        <authorList>
            <person name="Cecchin M."/>
            <person name="Marcolungo L."/>
            <person name="Rossato M."/>
            <person name="Girolomoni L."/>
            <person name="Cosentino E."/>
            <person name="Cuine S."/>
            <person name="Li-Beisson Y."/>
            <person name="Delledonne M."/>
            <person name="Ballottari M."/>
        </authorList>
    </citation>
    <scope>NUCLEOTIDE SEQUENCE</scope>
    <source>
        <strain evidence="10">211/11P</strain>
    </source>
</reference>
<dbReference type="GO" id="GO:0008948">
    <property type="term" value="F:oxaloacetate decarboxylase activity"/>
    <property type="evidence" value="ECO:0007669"/>
    <property type="project" value="UniProtKB-EC"/>
</dbReference>
<evidence type="ECO:0000256" key="5">
    <source>
        <dbReference type="ARBA" id="ARBA00023239"/>
    </source>
</evidence>
<feature type="binding site" evidence="8">
    <location>
        <begin position="104"/>
        <end position="107"/>
    </location>
    <ligand>
        <name>substrate</name>
    </ligand>
</feature>
<dbReference type="Pfam" id="PF03737">
    <property type="entry name" value="RraA-like"/>
    <property type="match status" value="1"/>
</dbReference>
<dbReference type="InterPro" id="IPR005493">
    <property type="entry name" value="RraA/RraA-like"/>
</dbReference>
<evidence type="ECO:0000313" key="10">
    <source>
        <dbReference type="EMBL" id="KAI3438779.1"/>
    </source>
</evidence>
<dbReference type="SUPFAM" id="SSF89562">
    <property type="entry name" value="RraA-like"/>
    <property type="match status" value="1"/>
</dbReference>
<dbReference type="EMBL" id="SIDB01000001">
    <property type="protein sequence ID" value="KAI3438779.1"/>
    <property type="molecule type" value="Genomic_DNA"/>
</dbReference>
<comment type="function">
    <text evidence="6 9">Catalyzes the aldol cleavage of 4-hydroxy-4-methyl-2-oxoglutarate (HMG) into 2 molecules of pyruvate. Also contains a secondary oxaloacetate (OAA) decarboxylase activity due to the common pyruvate enolate transition state formed following C-C bond cleavage in the retro-aldol and decarboxylation reactions.</text>
</comment>
<evidence type="ECO:0000256" key="3">
    <source>
        <dbReference type="ARBA" id="ARBA00011233"/>
    </source>
</evidence>
<comment type="cofactor">
    <cofactor evidence="8">
        <name>Mg(2+)</name>
        <dbReference type="ChEBI" id="CHEBI:18420"/>
    </cofactor>
</comment>
<evidence type="ECO:0000256" key="2">
    <source>
        <dbReference type="ARBA" id="ARBA00008621"/>
    </source>
</evidence>
<comment type="cofactor">
    <cofactor evidence="9">
        <name>a divalent metal cation</name>
        <dbReference type="ChEBI" id="CHEBI:60240"/>
    </cofactor>
</comment>
<dbReference type="GO" id="GO:0047443">
    <property type="term" value="F:4-hydroxy-4-methyl-2-oxoglutarate aldolase activity"/>
    <property type="evidence" value="ECO:0007669"/>
    <property type="project" value="UniProtKB-EC"/>
</dbReference>
<keyword evidence="8" id="KW-0460">Magnesium</keyword>
<organism evidence="10 11">
    <name type="scientific">Chlorella vulgaris</name>
    <name type="common">Green alga</name>
    <dbReference type="NCBI Taxonomy" id="3077"/>
    <lineage>
        <taxon>Eukaryota</taxon>
        <taxon>Viridiplantae</taxon>
        <taxon>Chlorophyta</taxon>
        <taxon>core chlorophytes</taxon>
        <taxon>Trebouxiophyceae</taxon>
        <taxon>Chlorellales</taxon>
        <taxon>Chlorellaceae</taxon>
        <taxon>Chlorella clade</taxon>
        <taxon>Chlorella</taxon>
    </lineage>
</organism>
<comment type="caution">
    <text evidence="10">The sequence shown here is derived from an EMBL/GenBank/DDBJ whole genome shotgun (WGS) entry which is preliminary data.</text>
</comment>
<keyword evidence="5 9" id="KW-0456">Lyase</keyword>